<proteinExistence type="predicted"/>
<keyword evidence="2" id="KW-1185">Reference proteome</keyword>
<dbReference type="Proteomes" id="UP000262719">
    <property type="component" value="Segment"/>
</dbReference>
<accession>A0A385E068</accession>
<sequence>MQHWATNPEYLEAVRIVNADHETSERKMAARTTIARVQADYYEGVQ</sequence>
<name>A0A385E068_9CAUD</name>
<evidence type="ECO:0000313" key="1">
    <source>
        <dbReference type="EMBL" id="AXQ65163.1"/>
    </source>
</evidence>
<evidence type="ECO:0000313" key="2">
    <source>
        <dbReference type="Proteomes" id="UP000262719"/>
    </source>
</evidence>
<organism evidence="1 2">
    <name type="scientific">Gordonia phage Schmidt</name>
    <dbReference type="NCBI Taxonomy" id="2301697"/>
    <lineage>
        <taxon>Viruses</taxon>
        <taxon>Duplodnaviria</taxon>
        <taxon>Heunggongvirae</taxon>
        <taxon>Uroviricota</taxon>
        <taxon>Caudoviricetes</taxon>
        <taxon>Ruthgordonvirinae</taxon>
        <taxon>Schmidtvirus</taxon>
        <taxon>Schmidtvirus schmidt</taxon>
    </lineage>
</organism>
<dbReference type="KEGG" id="vg:63911720"/>
<reference evidence="1 2" key="1">
    <citation type="submission" date="2018-07" db="EMBL/GenBank/DDBJ databases">
        <authorList>
            <person name="Roberston F.H."/>
            <person name="Ghiringhelli B.C."/>
            <person name="Garcia S."/>
            <person name="Henry S."/>
            <person name="Naegele L."/>
            <person name="Slowan-Pomeroy T."/>
            <person name="Briggs L.A."/>
            <person name="Warner M.H."/>
            <person name="Garlena R.A."/>
            <person name="Russell D.A."/>
            <person name="Pope W.H."/>
            <person name="Jacobs-Sera D."/>
            <person name="Hatfull G.F."/>
        </authorList>
    </citation>
    <scope>NUCLEOTIDE SEQUENCE [LARGE SCALE GENOMIC DNA]</scope>
</reference>
<dbReference type="GeneID" id="63911720"/>
<protein>
    <submittedName>
        <fullName evidence="1">Uncharacterized protein</fullName>
    </submittedName>
</protein>
<dbReference type="EMBL" id="MH651189">
    <property type="protein sequence ID" value="AXQ65163.1"/>
    <property type="molecule type" value="Genomic_DNA"/>
</dbReference>
<dbReference type="RefSeq" id="YP_010050981.1">
    <property type="nucleotide sequence ID" value="NC_054436.1"/>
</dbReference>
<gene>
    <name evidence="1" type="primary">41</name>
    <name evidence="1" type="ORF">SEA_SCHMIDT_41</name>
</gene>